<dbReference type="InterPro" id="IPR025662">
    <property type="entry name" value="Sigma_54_int_dom_ATP-bd_1"/>
</dbReference>
<dbReference type="PANTHER" id="PTHR32071">
    <property type="entry name" value="TRANSCRIPTIONAL REGULATORY PROTEIN"/>
    <property type="match status" value="1"/>
</dbReference>
<keyword evidence="3" id="KW-0805">Transcription regulation</keyword>
<dbReference type="CDD" id="cd00009">
    <property type="entry name" value="AAA"/>
    <property type="match status" value="1"/>
</dbReference>
<dbReference type="AlphaFoldDB" id="A0A5K7ZJG3"/>
<dbReference type="InterPro" id="IPR002197">
    <property type="entry name" value="HTH_Fis"/>
</dbReference>
<dbReference type="SUPFAM" id="SSF52540">
    <property type="entry name" value="P-loop containing nucleoside triphosphate hydrolases"/>
    <property type="match status" value="1"/>
</dbReference>
<dbReference type="Pfam" id="PF01590">
    <property type="entry name" value="GAF"/>
    <property type="match status" value="1"/>
</dbReference>
<evidence type="ECO:0000256" key="1">
    <source>
        <dbReference type="ARBA" id="ARBA00022741"/>
    </source>
</evidence>
<dbReference type="GO" id="GO:0005524">
    <property type="term" value="F:ATP binding"/>
    <property type="evidence" value="ECO:0007669"/>
    <property type="project" value="UniProtKB-KW"/>
</dbReference>
<accession>A0A5K7ZJG3</accession>
<dbReference type="SMART" id="SM00382">
    <property type="entry name" value="AAA"/>
    <property type="match status" value="1"/>
</dbReference>
<reference evidence="7 8" key="1">
    <citation type="submission" date="2019-11" db="EMBL/GenBank/DDBJ databases">
        <title>Comparative genomics of hydrocarbon-degrading Desulfosarcina strains.</title>
        <authorList>
            <person name="Watanabe M."/>
            <person name="Kojima H."/>
            <person name="Fukui M."/>
        </authorList>
    </citation>
    <scope>NUCLEOTIDE SEQUENCE [LARGE SCALE GENOMIC DNA]</scope>
    <source>
        <strain evidence="7 8">28bB2T</strain>
    </source>
</reference>
<dbReference type="PROSITE" id="PS50045">
    <property type="entry name" value="SIGMA54_INTERACT_4"/>
    <property type="match status" value="1"/>
</dbReference>
<organism evidence="7 8">
    <name type="scientific">Desulfosarcina ovata subsp. sediminis</name>
    <dbReference type="NCBI Taxonomy" id="885957"/>
    <lineage>
        <taxon>Bacteria</taxon>
        <taxon>Pseudomonadati</taxon>
        <taxon>Thermodesulfobacteriota</taxon>
        <taxon>Desulfobacteria</taxon>
        <taxon>Desulfobacterales</taxon>
        <taxon>Desulfosarcinaceae</taxon>
        <taxon>Desulfosarcina</taxon>
    </lineage>
</organism>
<dbReference type="GO" id="GO:0043565">
    <property type="term" value="F:sequence-specific DNA binding"/>
    <property type="evidence" value="ECO:0007669"/>
    <property type="project" value="InterPro"/>
</dbReference>
<keyword evidence="2" id="KW-0067">ATP-binding</keyword>
<keyword evidence="4" id="KW-0238">DNA-binding</keyword>
<evidence type="ECO:0000256" key="5">
    <source>
        <dbReference type="ARBA" id="ARBA00023163"/>
    </source>
</evidence>
<keyword evidence="1" id="KW-0547">Nucleotide-binding</keyword>
<dbReference type="Pfam" id="PF00158">
    <property type="entry name" value="Sigma54_activat"/>
    <property type="match status" value="1"/>
</dbReference>
<dbReference type="InterPro" id="IPR009057">
    <property type="entry name" value="Homeodomain-like_sf"/>
</dbReference>
<dbReference type="Gene3D" id="1.25.40.10">
    <property type="entry name" value="Tetratricopeptide repeat domain"/>
    <property type="match status" value="1"/>
</dbReference>
<dbReference type="InterPro" id="IPR058031">
    <property type="entry name" value="AAA_lid_NorR"/>
</dbReference>
<dbReference type="GO" id="GO:0006355">
    <property type="term" value="P:regulation of DNA-templated transcription"/>
    <property type="evidence" value="ECO:0007669"/>
    <property type="project" value="InterPro"/>
</dbReference>
<dbReference type="RefSeq" id="WP_155321829.1">
    <property type="nucleotide sequence ID" value="NZ_AP021876.1"/>
</dbReference>
<dbReference type="InterPro" id="IPR029016">
    <property type="entry name" value="GAF-like_dom_sf"/>
</dbReference>
<protein>
    <recommendedName>
        <fullName evidence="6">Sigma-54 factor interaction domain-containing protein</fullName>
    </recommendedName>
</protein>
<dbReference type="InterPro" id="IPR003593">
    <property type="entry name" value="AAA+_ATPase"/>
</dbReference>
<dbReference type="SUPFAM" id="SSF46689">
    <property type="entry name" value="Homeodomain-like"/>
    <property type="match status" value="1"/>
</dbReference>
<proteinExistence type="predicted"/>
<evidence type="ECO:0000256" key="2">
    <source>
        <dbReference type="ARBA" id="ARBA00022840"/>
    </source>
</evidence>
<dbReference type="InterPro" id="IPR011990">
    <property type="entry name" value="TPR-like_helical_dom_sf"/>
</dbReference>
<evidence type="ECO:0000313" key="8">
    <source>
        <dbReference type="Proteomes" id="UP000425960"/>
    </source>
</evidence>
<feature type="domain" description="Sigma-54 factor interaction" evidence="6">
    <location>
        <begin position="743"/>
        <end position="972"/>
    </location>
</feature>
<dbReference type="InterPro" id="IPR002078">
    <property type="entry name" value="Sigma_54_int"/>
</dbReference>
<dbReference type="InterPro" id="IPR027417">
    <property type="entry name" value="P-loop_NTPase"/>
</dbReference>
<dbReference type="InterPro" id="IPR025943">
    <property type="entry name" value="Sigma_54_int_dom_ATP-bd_2"/>
</dbReference>
<sequence length="1051" mass="117931">MNKNDFRAFFDKLDEQEQDVLHIATLIGYTFSLDNILDIADIKPSKLLGLADKLIDQGVLKNKSKSVKGLFSFRFKRMIIYVAEFMTDEKRSLHVKQIADYLERELQTGSDANKAASALSTLYLQSETKNTDFHHTKKAADLMVTIHKAEDALPLYNKIIKRLSARKRIGMENSILLESIVSFSMIAIYVRPVDELSKILKDGIDLAESLQNKRALAILEICFCILFRRKGLGADAATHQERGGQLTQTIDDLNLKKNVSRLVALSHFLEGRISDAIHLYEQSLGKIEEISLVLSDTWSYLMLAWSYGIAGKIGRGLGLAQAVLERSVRKGLTRTEAYAHGIIALVLVEAGRLDQAESHVDQAISLGKQNSSPFLLYMMKPCKGYLLCMKGDLKGARGFSKKGLEQLTDTIIQYPCPWFLELIYKLYRYKWKALPNHAFRAEIERLQNWPNKYLKGAALRYLAVTEASQAAENRHVLALLQESYQLLSDAGAPIEAGKTQLELARYHIEYGDMAKARSIAQEVYQTYSGIDESLFPSHMSNLIPRESKEHIKDRGLSEIVKAIDLLPDIEKYLGRIVTILTDLFGAERSAILLKDGNGSLNRFKMIATRNFTPEEIDQYQTPEKQAILLDAVKNSEFVLISTREDPTLLNELGGNGMTIRSLALFPLTLDNVVNGVIYLDNRLLSGILSKNDVMLLRNIAIQLSIAIKSLDIYSKSRAAEMSQMEDQTINVSSDDIETPFSHIVGKSKAIVEVMTQTKIVAGTDATVLVHGDTGVGKELIAHSVHRLSKRSDKPFVIVNVSALTPSLIESELFGHEKGAFTGADAAKPGRFELANGGSLFLDEIGELSMAVQVKLLRVLQEGTFERVGSNRTMKTEFRLIAATNKNLKELVARGEFRSDLFYRINSFPIHIPPLRERRADIQDLAAHFVNKYSKKNGKKIKQVSSSALKQLERYSWPGNVRELEHVIEKAVILSDDDEALLIDNLLAFHTETISKESGDDSFMTLEEIERNHMLRVLDHTKWRVRGENGAAKILGLKPTTMDFRMKKLGIK</sequence>
<dbReference type="Proteomes" id="UP000425960">
    <property type="component" value="Chromosome"/>
</dbReference>
<dbReference type="Pfam" id="PF25601">
    <property type="entry name" value="AAA_lid_14"/>
    <property type="match status" value="1"/>
</dbReference>
<dbReference type="Pfam" id="PF02954">
    <property type="entry name" value="HTH_8"/>
    <property type="match status" value="1"/>
</dbReference>
<gene>
    <name evidence="7" type="ORF">DSCO28_15870</name>
</gene>
<keyword evidence="5" id="KW-0804">Transcription</keyword>
<dbReference type="SMART" id="SM00065">
    <property type="entry name" value="GAF"/>
    <property type="match status" value="1"/>
</dbReference>
<dbReference type="PROSITE" id="PS00675">
    <property type="entry name" value="SIGMA54_INTERACT_1"/>
    <property type="match status" value="1"/>
</dbReference>
<dbReference type="PROSITE" id="PS00688">
    <property type="entry name" value="SIGMA54_INTERACT_3"/>
    <property type="match status" value="1"/>
</dbReference>
<dbReference type="SUPFAM" id="SSF48452">
    <property type="entry name" value="TPR-like"/>
    <property type="match status" value="1"/>
</dbReference>
<dbReference type="PROSITE" id="PS00676">
    <property type="entry name" value="SIGMA54_INTERACT_2"/>
    <property type="match status" value="1"/>
</dbReference>
<dbReference type="InterPro" id="IPR025944">
    <property type="entry name" value="Sigma_54_int_dom_CS"/>
</dbReference>
<dbReference type="SUPFAM" id="SSF55781">
    <property type="entry name" value="GAF domain-like"/>
    <property type="match status" value="1"/>
</dbReference>
<evidence type="ECO:0000256" key="4">
    <source>
        <dbReference type="ARBA" id="ARBA00023125"/>
    </source>
</evidence>
<name>A0A5K7ZJG3_9BACT</name>
<dbReference type="Gene3D" id="1.10.10.60">
    <property type="entry name" value="Homeodomain-like"/>
    <property type="match status" value="1"/>
</dbReference>
<dbReference type="InterPro" id="IPR003018">
    <property type="entry name" value="GAF"/>
</dbReference>
<evidence type="ECO:0000256" key="3">
    <source>
        <dbReference type="ARBA" id="ARBA00023015"/>
    </source>
</evidence>
<dbReference type="PANTHER" id="PTHR32071:SF57">
    <property type="entry name" value="C4-DICARBOXYLATE TRANSPORT TRANSCRIPTIONAL REGULATORY PROTEIN DCTD"/>
    <property type="match status" value="1"/>
</dbReference>
<dbReference type="Gene3D" id="3.30.450.40">
    <property type="match status" value="1"/>
</dbReference>
<evidence type="ECO:0000259" key="6">
    <source>
        <dbReference type="PROSITE" id="PS50045"/>
    </source>
</evidence>
<dbReference type="FunFam" id="3.40.50.300:FF:000006">
    <property type="entry name" value="DNA-binding transcriptional regulator NtrC"/>
    <property type="match status" value="1"/>
</dbReference>
<dbReference type="Gene3D" id="1.10.8.60">
    <property type="match status" value="1"/>
</dbReference>
<evidence type="ECO:0000313" key="7">
    <source>
        <dbReference type="EMBL" id="BBO81021.1"/>
    </source>
</evidence>
<dbReference type="EMBL" id="AP021876">
    <property type="protein sequence ID" value="BBO81021.1"/>
    <property type="molecule type" value="Genomic_DNA"/>
</dbReference>
<dbReference type="KEGG" id="dov:DSCO28_15870"/>
<dbReference type="Gene3D" id="3.40.50.300">
    <property type="entry name" value="P-loop containing nucleotide triphosphate hydrolases"/>
    <property type="match status" value="1"/>
</dbReference>